<organism evidence="2 4">
    <name type="scientific">Didymodactylos carnosus</name>
    <dbReference type="NCBI Taxonomy" id="1234261"/>
    <lineage>
        <taxon>Eukaryota</taxon>
        <taxon>Metazoa</taxon>
        <taxon>Spiralia</taxon>
        <taxon>Gnathifera</taxon>
        <taxon>Rotifera</taxon>
        <taxon>Eurotatoria</taxon>
        <taxon>Bdelloidea</taxon>
        <taxon>Philodinida</taxon>
        <taxon>Philodinidae</taxon>
        <taxon>Didymodactylos</taxon>
    </lineage>
</organism>
<feature type="compositionally biased region" description="Acidic residues" evidence="1">
    <location>
        <begin position="32"/>
        <end position="43"/>
    </location>
</feature>
<dbReference type="EMBL" id="CAJOBC010074603">
    <property type="protein sequence ID" value="CAF4254297.1"/>
    <property type="molecule type" value="Genomic_DNA"/>
</dbReference>
<evidence type="ECO:0000313" key="3">
    <source>
        <dbReference type="EMBL" id="CAF4254297.1"/>
    </source>
</evidence>
<accession>A0A815IR34</accession>
<evidence type="ECO:0000256" key="1">
    <source>
        <dbReference type="SAM" id="MobiDB-lite"/>
    </source>
</evidence>
<protein>
    <submittedName>
        <fullName evidence="2">Uncharacterized protein</fullName>
    </submittedName>
</protein>
<comment type="caution">
    <text evidence="2">The sequence shown here is derived from an EMBL/GenBank/DDBJ whole genome shotgun (WGS) entry which is preliminary data.</text>
</comment>
<evidence type="ECO:0000313" key="2">
    <source>
        <dbReference type="EMBL" id="CAF1369323.1"/>
    </source>
</evidence>
<dbReference type="AlphaFoldDB" id="A0A815IR34"/>
<sequence>MQFGNATYLDDYTLNQMLIEIQNTQQQKSDNESENYEEEGTDNDNDLQFLINLKLLCLFIEEIRSLNETLKSEAFSFHDDVKIQERHGPTITTTASSFTINECESSGDDLEKGDKTKCMCLL</sequence>
<proteinExistence type="predicted"/>
<dbReference type="Proteomes" id="UP000663829">
    <property type="component" value="Unassembled WGS sequence"/>
</dbReference>
<name>A0A815IR34_9BILA</name>
<keyword evidence="4" id="KW-1185">Reference proteome</keyword>
<reference evidence="2" key="1">
    <citation type="submission" date="2021-02" db="EMBL/GenBank/DDBJ databases">
        <authorList>
            <person name="Nowell W R."/>
        </authorList>
    </citation>
    <scope>NUCLEOTIDE SEQUENCE</scope>
</reference>
<feature type="region of interest" description="Disordered" evidence="1">
    <location>
        <begin position="23"/>
        <end position="43"/>
    </location>
</feature>
<gene>
    <name evidence="2" type="ORF">GPM918_LOCUS31775</name>
    <name evidence="3" type="ORF">SRO942_LOCUS32431</name>
</gene>
<dbReference type="Proteomes" id="UP000681722">
    <property type="component" value="Unassembled WGS sequence"/>
</dbReference>
<evidence type="ECO:0000313" key="4">
    <source>
        <dbReference type="Proteomes" id="UP000663829"/>
    </source>
</evidence>
<dbReference type="EMBL" id="CAJNOQ010015825">
    <property type="protein sequence ID" value="CAF1369323.1"/>
    <property type="molecule type" value="Genomic_DNA"/>
</dbReference>